<evidence type="ECO:0000259" key="5">
    <source>
        <dbReference type="Pfam" id="PF15063"/>
    </source>
</evidence>
<dbReference type="PANTHER" id="PTHR14350">
    <property type="entry name" value="ARGININE VASOPRESSIN-INDUCED PROTEIN 1"/>
    <property type="match status" value="1"/>
</dbReference>
<dbReference type="AlphaFoldDB" id="A0A0P7VZD5"/>
<feature type="domain" description="Arginine vasopressin-induced protein 1/transcriptional and immune response regulator" evidence="5">
    <location>
        <begin position="22"/>
        <end position="93"/>
    </location>
</feature>
<dbReference type="Pfam" id="PF15063">
    <property type="entry name" value="TC1"/>
    <property type="match status" value="1"/>
</dbReference>
<dbReference type="STRING" id="113540.ENSSFOP00015046590"/>
<comment type="caution">
    <text evidence="6">The sequence shown here is derived from an EMBL/GenBank/DDBJ whole genome shotgun (WGS) entry which is preliminary data.</text>
</comment>
<evidence type="ECO:0000256" key="2">
    <source>
        <dbReference type="ARBA" id="ARBA00020697"/>
    </source>
</evidence>
<protein>
    <recommendedName>
        <fullName evidence="2">Arginine vasopressin-induced protein 1</fullName>
    </recommendedName>
</protein>
<evidence type="ECO:0000256" key="4">
    <source>
        <dbReference type="SAM" id="MobiDB-lite"/>
    </source>
</evidence>
<evidence type="ECO:0000313" key="6">
    <source>
        <dbReference type="EMBL" id="KPP79444.1"/>
    </source>
</evidence>
<comment type="function">
    <text evidence="1">May be involved in MAP kinase activation, epithelial sodium channel (ENaC) down-regulation and cell cycling.</text>
</comment>
<keyword evidence="3" id="KW-0131">Cell cycle</keyword>
<evidence type="ECO:0000313" key="7">
    <source>
        <dbReference type="Proteomes" id="UP000034805"/>
    </source>
</evidence>
<proteinExistence type="predicted"/>
<name>A0A0P7VZD5_SCLFO</name>
<accession>A0A0P7VZD5</accession>
<reference evidence="6 7" key="1">
    <citation type="submission" date="2015-08" db="EMBL/GenBank/DDBJ databases">
        <title>The genome of the Asian arowana (Scleropages formosus).</title>
        <authorList>
            <person name="Tan M.H."/>
            <person name="Gan H.M."/>
            <person name="Croft L.J."/>
            <person name="Austin C.M."/>
        </authorList>
    </citation>
    <scope>NUCLEOTIDE SEQUENCE [LARGE SCALE GENOMIC DNA]</scope>
    <source>
        <strain evidence="6">Aro1</strain>
    </source>
</reference>
<evidence type="ECO:0000256" key="1">
    <source>
        <dbReference type="ARBA" id="ARBA00002403"/>
    </source>
</evidence>
<sequence length="200" mass="22088">MRVLLRRGESSRLTGGMGDPVPSSAVAPSPQFWQLTECRGRRCGSPNIFQGVGVRQLRRLFRLSGDGKASRRAQLVWSHSDGKQLARALVTLRAQSRRGHPRPPKWLRAFNHLRIGEVCAGAPSEDSKVHLEKEPLQDDGPELTSSGPSEGEQGIAADDTQADIGQPQEALLRSTRNRPGVSRGAEEDRDPERYLHHVLH</sequence>
<dbReference type="InterPro" id="IPR020282">
    <property type="entry name" value="Avpi1/C8orf4_dom"/>
</dbReference>
<feature type="region of interest" description="Disordered" evidence="4">
    <location>
        <begin position="123"/>
        <end position="200"/>
    </location>
</feature>
<evidence type="ECO:0000256" key="3">
    <source>
        <dbReference type="ARBA" id="ARBA00023306"/>
    </source>
</evidence>
<dbReference type="EMBL" id="JARO02000205">
    <property type="protein sequence ID" value="KPP79444.1"/>
    <property type="molecule type" value="Genomic_DNA"/>
</dbReference>
<dbReference type="Proteomes" id="UP000034805">
    <property type="component" value="Unassembled WGS sequence"/>
</dbReference>
<organism evidence="6 7">
    <name type="scientific">Scleropages formosus</name>
    <name type="common">Asian bonytongue</name>
    <name type="synonym">Osteoglossum formosum</name>
    <dbReference type="NCBI Taxonomy" id="113540"/>
    <lineage>
        <taxon>Eukaryota</taxon>
        <taxon>Metazoa</taxon>
        <taxon>Chordata</taxon>
        <taxon>Craniata</taxon>
        <taxon>Vertebrata</taxon>
        <taxon>Euteleostomi</taxon>
        <taxon>Actinopterygii</taxon>
        <taxon>Neopterygii</taxon>
        <taxon>Teleostei</taxon>
        <taxon>Osteoglossocephala</taxon>
        <taxon>Osteoglossomorpha</taxon>
        <taxon>Osteoglossiformes</taxon>
        <taxon>Osteoglossidae</taxon>
        <taxon>Scleropages</taxon>
    </lineage>
</organism>
<feature type="compositionally biased region" description="Basic and acidic residues" evidence="4">
    <location>
        <begin position="125"/>
        <end position="136"/>
    </location>
</feature>
<dbReference type="InterPro" id="IPR039579">
    <property type="entry name" value="AVPI1"/>
</dbReference>
<feature type="compositionally biased region" description="Basic and acidic residues" evidence="4">
    <location>
        <begin position="184"/>
        <end position="200"/>
    </location>
</feature>
<gene>
    <name evidence="6" type="ORF">Z043_100978</name>
</gene>